<feature type="transmembrane region" description="Helical" evidence="6">
    <location>
        <begin position="179"/>
        <end position="197"/>
    </location>
</feature>
<evidence type="ECO:0000256" key="4">
    <source>
        <dbReference type="ARBA" id="ARBA00022989"/>
    </source>
</evidence>
<dbReference type="AlphaFoldDB" id="A0A370G006"/>
<feature type="transmembrane region" description="Helical" evidence="6">
    <location>
        <begin position="295"/>
        <end position="315"/>
    </location>
</feature>
<evidence type="ECO:0000313" key="7">
    <source>
        <dbReference type="EMBL" id="MBB2188185.1"/>
    </source>
</evidence>
<protein>
    <submittedName>
        <fullName evidence="7">AI-2E family transporter</fullName>
    </submittedName>
    <submittedName>
        <fullName evidence="8">Putative PurR-regulated permease PerM</fullName>
    </submittedName>
</protein>
<keyword evidence="9" id="KW-1185">Reference proteome</keyword>
<dbReference type="EMBL" id="QQAW01000016">
    <property type="protein sequence ID" value="RDI34161.1"/>
    <property type="molecule type" value="Genomic_DNA"/>
</dbReference>
<dbReference type="PANTHER" id="PTHR21716:SF61">
    <property type="entry name" value="BLR8064 PROTEIN"/>
    <property type="match status" value="1"/>
</dbReference>
<evidence type="ECO:0000256" key="5">
    <source>
        <dbReference type="ARBA" id="ARBA00023136"/>
    </source>
</evidence>
<evidence type="ECO:0000313" key="8">
    <source>
        <dbReference type="EMBL" id="RDI34161.1"/>
    </source>
</evidence>
<dbReference type="InterPro" id="IPR002549">
    <property type="entry name" value="AI-2E-like"/>
</dbReference>
<name>A0A370G006_GLULI</name>
<evidence type="ECO:0000256" key="6">
    <source>
        <dbReference type="SAM" id="Phobius"/>
    </source>
</evidence>
<keyword evidence="4 6" id="KW-1133">Transmembrane helix</keyword>
<dbReference type="Proteomes" id="UP000562982">
    <property type="component" value="Unassembled WGS sequence"/>
</dbReference>
<dbReference type="RefSeq" id="WP_114729433.1">
    <property type="nucleotide sequence ID" value="NZ_BJMI01000026.1"/>
</dbReference>
<reference evidence="8 9" key="1">
    <citation type="submission" date="2018-07" db="EMBL/GenBank/DDBJ databases">
        <title>Genomic Encyclopedia of Type Strains, Phase IV (KMG-IV): sequencing the most valuable type-strain genomes for metagenomic binning, comparative biology and taxonomic classification.</title>
        <authorList>
            <person name="Goeker M."/>
        </authorList>
    </citation>
    <scope>NUCLEOTIDE SEQUENCE [LARGE SCALE GENOMIC DNA]</scope>
    <source>
        <strain evidence="8 9">DSM 5603</strain>
    </source>
</reference>
<proteinExistence type="inferred from homology"/>
<evidence type="ECO:0000256" key="1">
    <source>
        <dbReference type="ARBA" id="ARBA00004141"/>
    </source>
</evidence>
<evidence type="ECO:0000256" key="3">
    <source>
        <dbReference type="ARBA" id="ARBA00022692"/>
    </source>
</evidence>
<evidence type="ECO:0000313" key="10">
    <source>
        <dbReference type="Proteomes" id="UP000562982"/>
    </source>
</evidence>
<sequence length="389" mass="42741">MTDNGSPAIVPPMDRSPFRQMRERHKVQRIARGLLATSFVLLGLYTVRGFLPSLIWGAIFAIAAWPPYVAVRDRWKIRPGNVLLPLLFTTAIALIFLIPMALFALEAGREAQGVLSWADIARHTGVPVPGWLRRLPAGASAITNWWQQHLQDPDDVSELLHSFNIGRSVRMTQQVGTQVFHRGLLFIFTILTLFFLLKDGDTITRQCLVVSRRAFGKRGETIAEQIVASIHGTVAGLVLVGLGEGALMGVAYLIAGAQHPFLFGVFTAVAAMIPFCAVVAVTLVALALLVKGTVIAALVIFCLGMAVIFIADHFVRPALIGGSTQMPFLWVLVSILGGVESWSLLGLFIGPAIMSVLHLIWRNWTRDRIQDPTRTEREEMDDLPDRSPV</sequence>
<feature type="transmembrane region" description="Helical" evidence="6">
    <location>
        <begin position="261"/>
        <end position="288"/>
    </location>
</feature>
<comment type="subcellular location">
    <subcellularLocation>
        <location evidence="1">Membrane</location>
        <topology evidence="1">Multi-pass membrane protein</topology>
    </subcellularLocation>
</comment>
<feature type="transmembrane region" description="Helical" evidence="6">
    <location>
        <begin position="83"/>
        <end position="105"/>
    </location>
</feature>
<keyword evidence="3 6" id="KW-0812">Transmembrane</keyword>
<comment type="similarity">
    <text evidence="2">Belongs to the autoinducer-2 exporter (AI-2E) (TC 2.A.86) family.</text>
</comment>
<dbReference type="Pfam" id="PF01594">
    <property type="entry name" value="AI-2E_transport"/>
    <property type="match status" value="1"/>
</dbReference>
<comment type="caution">
    <text evidence="8">The sequence shown here is derived from an EMBL/GenBank/DDBJ whole genome shotgun (WGS) entry which is preliminary data.</text>
</comment>
<accession>A0A370G006</accession>
<organism evidence="8 9">
    <name type="scientific">Gluconacetobacter liquefaciens</name>
    <name type="common">Acetobacter liquefaciens</name>
    <dbReference type="NCBI Taxonomy" id="89584"/>
    <lineage>
        <taxon>Bacteria</taxon>
        <taxon>Pseudomonadati</taxon>
        <taxon>Pseudomonadota</taxon>
        <taxon>Alphaproteobacteria</taxon>
        <taxon>Acetobacterales</taxon>
        <taxon>Acetobacteraceae</taxon>
        <taxon>Gluconacetobacter</taxon>
    </lineage>
</organism>
<dbReference type="OrthoDB" id="106838at2"/>
<feature type="transmembrane region" description="Helical" evidence="6">
    <location>
        <begin position="234"/>
        <end position="255"/>
    </location>
</feature>
<dbReference type="GO" id="GO:0016020">
    <property type="term" value="C:membrane"/>
    <property type="evidence" value="ECO:0007669"/>
    <property type="project" value="UniProtKB-SubCell"/>
</dbReference>
<evidence type="ECO:0000256" key="2">
    <source>
        <dbReference type="ARBA" id="ARBA00009773"/>
    </source>
</evidence>
<feature type="transmembrane region" description="Helical" evidence="6">
    <location>
        <begin position="327"/>
        <end position="360"/>
    </location>
</feature>
<dbReference type="EMBL" id="JABEQI010000016">
    <property type="protein sequence ID" value="MBB2188185.1"/>
    <property type="molecule type" value="Genomic_DNA"/>
</dbReference>
<dbReference type="Proteomes" id="UP000254958">
    <property type="component" value="Unassembled WGS sequence"/>
</dbReference>
<feature type="transmembrane region" description="Helical" evidence="6">
    <location>
        <begin position="53"/>
        <end position="71"/>
    </location>
</feature>
<keyword evidence="5 6" id="KW-0472">Membrane</keyword>
<evidence type="ECO:0000313" key="9">
    <source>
        <dbReference type="Proteomes" id="UP000254958"/>
    </source>
</evidence>
<feature type="transmembrane region" description="Helical" evidence="6">
    <location>
        <begin position="30"/>
        <end position="47"/>
    </location>
</feature>
<dbReference type="PANTHER" id="PTHR21716">
    <property type="entry name" value="TRANSMEMBRANE PROTEIN"/>
    <property type="match status" value="1"/>
</dbReference>
<gene>
    <name evidence="8" type="ORF">C7453_11622</name>
    <name evidence="7" type="ORF">HLH32_17760</name>
</gene>
<reference evidence="7 10" key="2">
    <citation type="submission" date="2020-04" db="EMBL/GenBank/DDBJ databases">
        <title>Description of novel Gluconacetobacter.</title>
        <authorList>
            <person name="Sombolestani A."/>
        </authorList>
    </citation>
    <scope>NUCLEOTIDE SEQUENCE [LARGE SCALE GENOMIC DNA]</scope>
    <source>
        <strain evidence="7 10">LMG 1382</strain>
    </source>
</reference>